<dbReference type="InterPro" id="IPR013325">
    <property type="entry name" value="RNA_pol_sigma_r2"/>
</dbReference>
<evidence type="ECO:0000313" key="9">
    <source>
        <dbReference type="EMBL" id="MBG6139649.1"/>
    </source>
</evidence>
<dbReference type="NCBIfam" id="TIGR02937">
    <property type="entry name" value="sigma70-ECF"/>
    <property type="match status" value="1"/>
</dbReference>
<feature type="domain" description="RNA polymerase sigma-70 region 2" evidence="7">
    <location>
        <begin position="25"/>
        <end position="94"/>
    </location>
</feature>
<dbReference type="EMBL" id="JADOUF010000001">
    <property type="protein sequence ID" value="MBG6139649.1"/>
    <property type="molecule type" value="Genomic_DNA"/>
</dbReference>
<dbReference type="InterPro" id="IPR039425">
    <property type="entry name" value="RNA_pol_sigma-70-like"/>
</dbReference>
<evidence type="ECO:0000256" key="3">
    <source>
        <dbReference type="ARBA" id="ARBA00023082"/>
    </source>
</evidence>
<accession>A0A8J7GW06</accession>
<dbReference type="RefSeq" id="WP_197006281.1">
    <property type="nucleotide sequence ID" value="NZ_BONS01000006.1"/>
</dbReference>
<dbReference type="AlphaFoldDB" id="A0A8J7GW06"/>
<feature type="domain" description="RNA polymerase sigma factor 70 region 4 type 2" evidence="8">
    <location>
        <begin position="135"/>
        <end position="180"/>
    </location>
</feature>
<dbReference type="Gene3D" id="1.10.1740.10">
    <property type="match status" value="1"/>
</dbReference>
<evidence type="ECO:0000256" key="1">
    <source>
        <dbReference type="ARBA" id="ARBA00010641"/>
    </source>
</evidence>
<dbReference type="SUPFAM" id="SSF88946">
    <property type="entry name" value="Sigma2 domain of RNA polymerase sigma factors"/>
    <property type="match status" value="1"/>
</dbReference>
<keyword evidence="5 6" id="KW-0804">Transcription</keyword>
<dbReference type="InterPro" id="IPR000838">
    <property type="entry name" value="RNA_pol_sigma70_ECF_CS"/>
</dbReference>
<organism evidence="9 10">
    <name type="scientific">Longispora fulva</name>
    <dbReference type="NCBI Taxonomy" id="619741"/>
    <lineage>
        <taxon>Bacteria</taxon>
        <taxon>Bacillati</taxon>
        <taxon>Actinomycetota</taxon>
        <taxon>Actinomycetes</taxon>
        <taxon>Micromonosporales</taxon>
        <taxon>Micromonosporaceae</taxon>
        <taxon>Longispora</taxon>
    </lineage>
</organism>
<keyword evidence="2 6" id="KW-0805">Transcription regulation</keyword>
<sequence length="193" mass="21521">MTGTTTDRELWDEALAGSPAAFGLLFDRHARAVYNHCFRLTASWSEAEDLTQVTFLTAWRRRAQIRLERDSALPWLLTVATNVARTHARSLRRRFALLTRATGRHDDLRAADHAEEVAERVDAERRMAALLGDVGRLPRAEREAFALVVLSQVSYADAAGALGIAEASVRSRVSRARGRLTRLTVPTDASREQ</sequence>
<dbReference type="Gene3D" id="1.10.10.10">
    <property type="entry name" value="Winged helix-like DNA-binding domain superfamily/Winged helix DNA-binding domain"/>
    <property type="match status" value="1"/>
</dbReference>
<comment type="similarity">
    <text evidence="1 6">Belongs to the sigma-70 factor family. ECF subfamily.</text>
</comment>
<protein>
    <recommendedName>
        <fullName evidence="6">RNA polymerase sigma factor</fullName>
    </recommendedName>
</protein>
<evidence type="ECO:0000259" key="8">
    <source>
        <dbReference type="Pfam" id="PF08281"/>
    </source>
</evidence>
<dbReference type="InterPro" id="IPR036388">
    <property type="entry name" value="WH-like_DNA-bd_sf"/>
</dbReference>
<reference evidence="9" key="1">
    <citation type="submission" date="2020-11" db="EMBL/GenBank/DDBJ databases">
        <title>Sequencing the genomes of 1000 actinobacteria strains.</title>
        <authorList>
            <person name="Klenk H.-P."/>
        </authorList>
    </citation>
    <scope>NUCLEOTIDE SEQUENCE</scope>
    <source>
        <strain evidence="9">DSM 45356</strain>
    </source>
</reference>
<dbReference type="InterPro" id="IPR014284">
    <property type="entry name" value="RNA_pol_sigma-70_dom"/>
</dbReference>
<dbReference type="PANTHER" id="PTHR43133">
    <property type="entry name" value="RNA POLYMERASE ECF-TYPE SIGMA FACTO"/>
    <property type="match status" value="1"/>
</dbReference>
<dbReference type="PROSITE" id="PS01063">
    <property type="entry name" value="SIGMA70_ECF"/>
    <property type="match status" value="1"/>
</dbReference>
<gene>
    <name evidence="9" type="ORF">IW245_005843</name>
</gene>
<evidence type="ECO:0000256" key="4">
    <source>
        <dbReference type="ARBA" id="ARBA00023125"/>
    </source>
</evidence>
<evidence type="ECO:0000256" key="6">
    <source>
        <dbReference type="RuleBase" id="RU000716"/>
    </source>
</evidence>
<keyword evidence="10" id="KW-1185">Reference proteome</keyword>
<dbReference type="InterPro" id="IPR013249">
    <property type="entry name" value="RNA_pol_sigma70_r4_t2"/>
</dbReference>
<evidence type="ECO:0000313" key="10">
    <source>
        <dbReference type="Proteomes" id="UP000622552"/>
    </source>
</evidence>
<dbReference type="SUPFAM" id="SSF88659">
    <property type="entry name" value="Sigma3 and sigma4 domains of RNA polymerase sigma factors"/>
    <property type="match status" value="1"/>
</dbReference>
<dbReference type="InterPro" id="IPR007627">
    <property type="entry name" value="RNA_pol_sigma70_r2"/>
</dbReference>
<dbReference type="GO" id="GO:0016987">
    <property type="term" value="F:sigma factor activity"/>
    <property type="evidence" value="ECO:0007669"/>
    <property type="project" value="UniProtKB-KW"/>
</dbReference>
<dbReference type="Pfam" id="PF04542">
    <property type="entry name" value="Sigma70_r2"/>
    <property type="match status" value="1"/>
</dbReference>
<keyword evidence="4 6" id="KW-0238">DNA-binding</keyword>
<name>A0A8J7GW06_9ACTN</name>
<dbReference type="PANTHER" id="PTHR43133:SF25">
    <property type="entry name" value="RNA POLYMERASE SIGMA FACTOR RFAY-RELATED"/>
    <property type="match status" value="1"/>
</dbReference>
<proteinExistence type="inferred from homology"/>
<comment type="caution">
    <text evidence="9">The sequence shown here is derived from an EMBL/GenBank/DDBJ whole genome shotgun (WGS) entry which is preliminary data.</text>
</comment>
<dbReference type="GO" id="GO:0006950">
    <property type="term" value="P:response to stress"/>
    <property type="evidence" value="ECO:0007669"/>
    <property type="project" value="UniProtKB-ARBA"/>
</dbReference>
<dbReference type="GO" id="GO:0006352">
    <property type="term" value="P:DNA-templated transcription initiation"/>
    <property type="evidence" value="ECO:0007669"/>
    <property type="project" value="InterPro"/>
</dbReference>
<evidence type="ECO:0000256" key="5">
    <source>
        <dbReference type="ARBA" id="ARBA00023163"/>
    </source>
</evidence>
<keyword evidence="3 6" id="KW-0731">Sigma factor</keyword>
<dbReference type="Pfam" id="PF08281">
    <property type="entry name" value="Sigma70_r4_2"/>
    <property type="match status" value="1"/>
</dbReference>
<evidence type="ECO:0000256" key="2">
    <source>
        <dbReference type="ARBA" id="ARBA00023015"/>
    </source>
</evidence>
<dbReference type="GO" id="GO:0003677">
    <property type="term" value="F:DNA binding"/>
    <property type="evidence" value="ECO:0007669"/>
    <property type="project" value="UniProtKB-KW"/>
</dbReference>
<evidence type="ECO:0000259" key="7">
    <source>
        <dbReference type="Pfam" id="PF04542"/>
    </source>
</evidence>
<dbReference type="Proteomes" id="UP000622552">
    <property type="component" value="Unassembled WGS sequence"/>
</dbReference>
<dbReference type="InterPro" id="IPR013324">
    <property type="entry name" value="RNA_pol_sigma_r3/r4-like"/>
</dbReference>